<accession>A0ABP1R5H0</accession>
<protein>
    <recommendedName>
        <fullName evidence="3">DUF243 domain-containing protein</fullName>
    </recommendedName>
</protein>
<evidence type="ECO:0000259" key="3">
    <source>
        <dbReference type="SMART" id="SM00690"/>
    </source>
</evidence>
<feature type="region of interest" description="Disordered" evidence="1">
    <location>
        <begin position="107"/>
        <end position="212"/>
    </location>
</feature>
<keyword evidence="5" id="KW-1185">Reference proteome</keyword>
<feature type="chain" id="PRO_5047047570" description="DUF243 domain-containing protein" evidence="2">
    <location>
        <begin position="22"/>
        <end position="610"/>
    </location>
</feature>
<feature type="region of interest" description="Disordered" evidence="1">
    <location>
        <begin position="43"/>
        <end position="69"/>
    </location>
</feature>
<name>A0ABP1R5H0_9HEXA</name>
<sequence>MRIIPTTVILLLWTTKRLTEATLPGIATFFLPPPPPPTEKVLVVHLPSPSTPQPSSPPQNTPAQQQSGHFQNEFRLHQLEHSTFVSTNNGSGSEQHNSYHLIQQGTPFQKDEVSSSPSHNQNYFPAPQGQGAALSTNYVLPQERSSSSYHQPVPLTFPPSSSLDSHSLPRIISLPPYPSQQLPQKSTYATETDTTSSSSYSFTQGFRPSYGPPKTTKVVRHVSVFVAPPQDSLGQNRQKIRVQGQAEKHVNIIFIKNPDTSKSDVAEIELPPSPEQKTYVYVLNKAQEGPGQVIVNTPEPPKYNPADVFFIRYKNPQGQQQGSYGPPPQQQQHQPSSEYGAPSNQNFNYTLPSYSSVVMSSSLGKQNKSINSTQTTLEAKPTKNTLVAANKQLEEETHYHLHDLNYVISQQRQQQLENKQKEVKLEQQQHGTHNQKGFYEQIPRDSTNGILQINRRKDGGDTDIVDAEEKAKQEHNKRQQEARGIQVIASNAKPVYNTVADIVGDVRHLLSNNANKTTHQSNSSFTGDNSTRNSNSNTAFHDSDDDDSDISVLTKRNLTTITSGDGDDDTGQDKGSTGDVSGRPDDFRPYKYAPALDYNYFGVIGYKAID</sequence>
<feature type="domain" description="DUF243" evidence="3">
    <location>
        <begin position="216"/>
        <end position="316"/>
    </location>
</feature>
<feature type="compositionally biased region" description="Polar residues" evidence="1">
    <location>
        <begin position="133"/>
        <end position="150"/>
    </location>
</feature>
<evidence type="ECO:0000313" key="4">
    <source>
        <dbReference type="EMBL" id="CAL8119025.1"/>
    </source>
</evidence>
<dbReference type="Proteomes" id="UP001642540">
    <property type="component" value="Unassembled WGS sequence"/>
</dbReference>
<feature type="compositionally biased region" description="Low complexity" evidence="1">
    <location>
        <begin position="158"/>
        <end position="169"/>
    </location>
</feature>
<feature type="compositionally biased region" description="Low complexity" evidence="1">
    <location>
        <begin position="317"/>
        <end position="337"/>
    </location>
</feature>
<feature type="compositionally biased region" description="Low complexity" evidence="1">
    <location>
        <begin position="179"/>
        <end position="203"/>
    </location>
</feature>
<feature type="compositionally biased region" description="Polar residues" evidence="1">
    <location>
        <begin position="114"/>
        <end position="123"/>
    </location>
</feature>
<dbReference type="Pfam" id="PF03103">
    <property type="entry name" value="DUF243"/>
    <property type="match status" value="1"/>
</dbReference>
<dbReference type="PANTHER" id="PTHR31927">
    <property type="entry name" value="FI07246P-RELATED-RELATED"/>
    <property type="match status" value="1"/>
</dbReference>
<evidence type="ECO:0000313" key="5">
    <source>
        <dbReference type="Proteomes" id="UP001642540"/>
    </source>
</evidence>
<feature type="region of interest" description="Disordered" evidence="1">
    <location>
        <begin position="513"/>
        <end position="588"/>
    </location>
</feature>
<gene>
    <name evidence="4" type="ORF">ODALV1_LOCUS18363</name>
</gene>
<reference evidence="4 5" key="1">
    <citation type="submission" date="2024-08" db="EMBL/GenBank/DDBJ databases">
        <authorList>
            <person name="Cucini C."/>
            <person name="Frati F."/>
        </authorList>
    </citation>
    <scope>NUCLEOTIDE SEQUENCE [LARGE SCALE GENOMIC DNA]</scope>
</reference>
<dbReference type="SMART" id="SM00690">
    <property type="entry name" value="DM5"/>
    <property type="match status" value="1"/>
</dbReference>
<feature type="signal peptide" evidence="2">
    <location>
        <begin position="1"/>
        <end position="21"/>
    </location>
</feature>
<evidence type="ECO:0000256" key="1">
    <source>
        <dbReference type="SAM" id="MobiDB-lite"/>
    </source>
</evidence>
<dbReference type="EMBL" id="CAXLJM020000057">
    <property type="protein sequence ID" value="CAL8119025.1"/>
    <property type="molecule type" value="Genomic_DNA"/>
</dbReference>
<keyword evidence="2" id="KW-0732">Signal</keyword>
<dbReference type="InterPro" id="IPR004145">
    <property type="entry name" value="DUF243"/>
</dbReference>
<proteinExistence type="predicted"/>
<feature type="compositionally biased region" description="Polar residues" evidence="1">
    <location>
        <begin position="513"/>
        <end position="540"/>
    </location>
</feature>
<organism evidence="4 5">
    <name type="scientific">Orchesella dallaii</name>
    <dbReference type="NCBI Taxonomy" id="48710"/>
    <lineage>
        <taxon>Eukaryota</taxon>
        <taxon>Metazoa</taxon>
        <taxon>Ecdysozoa</taxon>
        <taxon>Arthropoda</taxon>
        <taxon>Hexapoda</taxon>
        <taxon>Collembola</taxon>
        <taxon>Entomobryomorpha</taxon>
        <taxon>Entomobryoidea</taxon>
        <taxon>Orchesellidae</taxon>
        <taxon>Orchesellinae</taxon>
        <taxon>Orchesella</taxon>
    </lineage>
</organism>
<feature type="compositionally biased region" description="Pro residues" evidence="1">
    <location>
        <begin position="49"/>
        <end position="60"/>
    </location>
</feature>
<feature type="region of interest" description="Disordered" evidence="1">
    <location>
        <begin position="317"/>
        <end position="347"/>
    </location>
</feature>
<comment type="caution">
    <text evidence="4">The sequence shown here is derived from an EMBL/GenBank/DDBJ whole genome shotgun (WGS) entry which is preliminary data.</text>
</comment>
<dbReference type="PANTHER" id="PTHR31927:SF13">
    <property type="entry name" value="TWEEDLEBETA"/>
    <property type="match status" value="1"/>
</dbReference>
<evidence type="ECO:0000256" key="2">
    <source>
        <dbReference type="SAM" id="SignalP"/>
    </source>
</evidence>